<dbReference type="PANTHER" id="PTHR36530">
    <property type="entry name" value="INHIBITOR OF CYSTEINE PEPTIDASE"/>
    <property type="match status" value="1"/>
</dbReference>
<name>A0A7Z7AY23_9EURY</name>
<dbReference type="Gene3D" id="2.60.40.2020">
    <property type="match status" value="1"/>
</dbReference>
<evidence type="ECO:0000256" key="3">
    <source>
        <dbReference type="SAM" id="MobiDB-lite"/>
    </source>
</evidence>
<keyword evidence="1" id="KW-0646">Protease inhibitor</keyword>
<dbReference type="EMBL" id="FNCA01000008">
    <property type="protein sequence ID" value="SDG14255.1"/>
    <property type="molecule type" value="Genomic_DNA"/>
</dbReference>
<feature type="compositionally biased region" description="Polar residues" evidence="3">
    <location>
        <begin position="28"/>
        <end position="54"/>
    </location>
</feature>
<organism evidence="5 6">
    <name type="scientific">Methanolobus vulcani</name>
    <dbReference type="NCBI Taxonomy" id="38026"/>
    <lineage>
        <taxon>Archaea</taxon>
        <taxon>Methanobacteriati</taxon>
        <taxon>Methanobacteriota</taxon>
        <taxon>Stenosarchaea group</taxon>
        <taxon>Methanomicrobia</taxon>
        <taxon>Methanosarcinales</taxon>
        <taxon>Methanosarcinaceae</taxon>
        <taxon>Methanolobus</taxon>
    </lineage>
</organism>
<dbReference type="SUPFAM" id="SSF141066">
    <property type="entry name" value="ICP-like"/>
    <property type="match status" value="1"/>
</dbReference>
<dbReference type="Pfam" id="PF09394">
    <property type="entry name" value="Inhibitor_I42"/>
    <property type="match status" value="1"/>
</dbReference>
<evidence type="ECO:0000256" key="1">
    <source>
        <dbReference type="ARBA" id="ARBA00022690"/>
    </source>
</evidence>
<dbReference type="AlphaFoldDB" id="A0A7Z7AY23"/>
<keyword evidence="6" id="KW-1185">Reference proteome</keyword>
<keyword evidence="2" id="KW-0789">Thiol protease inhibitor</keyword>
<dbReference type="InterPro" id="IPR052781">
    <property type="entry name" value="Cys_protease_inhibitor_I42"/>
</dbReference>
<dbReference type="RefSeq" id="WP_162272979.1">
    <property type="nucleotide sequence ID" value="NZ_FNCA01000008.1"/>
</dbReference>
<dbReference type="PROSITE" id="PS51257">
    <property type="entry name" value="PROKAR_LIPOPROTEIN"/>
    <property type="match status" value="1"/>
</dbReference>
<reference evidence="5 6" key="1">
    <citation type="submission" date="2016-10" db="EMBL/GenBank/DDBJ databases">
        <authorList>
            <person name="Varghese N."/>
            <person name="Submissions S."/>
        </authorList>
    </citation>
    <scope>NUCLEOTIDE SEQUENCE [LARGE SCALE GENOMIC DNA]</scope>
    <source>
        <strain evidence="5 6">PL 12/M</strain>
    </source>
</reference>
<evidence type="ECO:0000259" key="4">
    <source>
        <dbReference type="Pfam" id="PF09394"/>
    </source>
</evidence>
<comment type="caution">
    <text evidence="5">The sequence shown here is derived from an EMBL/GenBank/DDBJ whole genome shotgun (WGS) entry which is preliminary data.</text>
</comment>
<evidence type="ECO:0000313" key="5">
    <source>
        <dbReference type="EMBL" id="SDG14255.1"/>
    </source>
</evidence>
<dbReference type="OrthoDB" id="28968at2157"/>
<dbReference type="InterPro" id="IPR018990">
    <property type="entry name" value="Prot_inh_I42_chagasin"/>
</dbReference>
<evidence type="ECO:0000256" key="2">
    <source>
        <dbReference type="ARBA" id="ARBA00022704"/>
    </source>
</evidence>
<protein>
    <submittedName>
        <fullName evidence="5">Inhibitor of cysteine peptidase</fullName>
    </submittedName>
</protein>
<dbReference type="InterPro" id="IPR036331">
    <property type="entry name" value="Chagasin-like_sf"/>
</dbReference>
<feature type="domain" description="Proteinase inhibitor I42 chagasin" evidence="4">
    <location>
        <begin position="81"/>
        <end position="166"/>
    </location>
</feature>
<feature type="region of interest" description="Disordered" evidence="3">
    <location>
        <begin position="24"/>
        <end position="54"/>
    </location>
</feature>
<dbReference type="Proteomes" id="UP000199259">
    <property type="component" value="Unassembled WGS sequence"/>
</dbReference>
<accession>A0A7Z7AY23</accession>
<evidence type="ECO:0000313" key="6">
    <source>
        <dbReference type="Proteomes" id="UP000199259"/>
    </source>
</evidence>
<dbReference type="GO" id="GO:0004869">
    <property type="term" value="F:cysteine-type endopeptidase inhibitor activity"/>
    <property type="evidence" value="ECO:0007669"/>
    <property type="project" value="UniProtKB-KW"/>
</dbReference>
<dbReference type="PANTHER" id="PTHR36530:SF1">
    <property type="entry name" value="AMOEBIASIN-1"/>
    <property type="match status" value="1"/>
</dbReference>
<proteinExistence type="predicted"/>
<gene>
    <name evidence="5" type="ORF">SAMN04488589_2252</name>
</gene>
<sequence length="246" mass="26751">MNIRLVTVAAVVLLVCMASGCVSDSKDTGSNNSIDNNGNATQNVDEQAGNTDNSDVAIGTVSTLSHQFSETDSQSTAYAIVGDTIIVELKENPTTGYSWNMTYSKGLKLTEDAFLETSTNVTLVGAGGSHMWTFEVTETGEQNISAIYKRPWEETTGNENSYELTIQVIPESELITDTGTVTYNNLEGGFYGIVGTDDARYDPINLPKDLRTDGTEVRFTAYPRGDMASFHMWGQIVEIRTISPIL</sequence>